<evidence type="ECO:0000256" key="2">
    <source>
        <dbReference type="ARBA" id="ARBA00022741"/>
    </source>
</evidence>
<gene>
    <name evidence="3" type="ORF">DGYR_LOCUS6983</name>
</gene>
<dbReference type="PROSITE" id="PS51419">
    <property type="entry name" value="RAB"/>
    <property type="match status" value="1"/>
</dbReference>
<keyword evidence="2" id="KW-0547">Nucleotide-binding</keyword>
<dbReference type="PANTHER" id="PTHR47978">
    <property type="match status" value="1"/>
</dbReference>
<organism evidence="3 4">
    <name type="scientific">Dimorphilus gyrociliatus</name>
    <dbReference type="NCBI Taxonomy" id="2664684"/>
    <lineage>
        <taxon>Eukaryota</taxon>
        <taxon>Metazoa</taxon>
        <taxon>Spiralia</taxon>
        <taxon>Lophotrochozoa</taxon>
        <taxon>Annelida</taxon>
        <taxon>Polychaeta</taxon>
        <taxon>Polychaeta incertae sedis</taxon>
        <taxon>Dinophilidae</taxon>
        <taxon>Dimorphilus</taxon>
    </lineage>
</organism>
<evidence type="ECO:0000313" key="4">
    <source>
        <dbReference type="Proteomes" id="UP000549394"/>
    </source>
</evidence>
<dbReference type="GO" id="GO:0003924">
    <property type="term" value="F:GTPase activity"/>
    <property type="evidence" value="ECO:0007669"/>
    <property type="project" value="InterPro"/>
</dbReference>
<reference evidence="3 4" key="1">
    <citation type="submission" date="2020-08" db="EMBL/GenBank/DDBJ databases">
        <authorList>
            <person name="Hejnol A."/>
        </authorList>
    </citation>
    <scope>NUCLEOTIDE SEQUENCE [LARGE SCALE GENOMIC DNA]</scope>
</reference>
<protein>
    <submittedName>
        <fullName evidence="3">DgyrCDS7328</fullName>
    </submittedName>
</protein>
<proteinExistence type="inferred from homology"/>
<dbReference type="SMART" id="SM00174">
    <property type="entry name" value="RHO"/>
    <property type="match status" value="1"/>
</dbReference>
<accession>A0A7I8VSZ2</accession>
<dbReference type="PRINTS" id="PR00449">
    <property type="entry name" value="RASTRNSFRMNG"/>
</dbReference>
<evidence type="ECO:0000313" key="3">
    <source>
        <dbReference type="EMBL" id="CAD5118641.1"/>
    </source>
</evidence>
<dbReference type="GO" id="GO:0005525">
    <property type="term" value="F:GTP binding"/>
    <property type="evidence" value="ECO:0007669"/>
    <property type="project" value="InterPro"/>
</dbReference>
<dbReference type="SMART" id="SM00173">
    <property type="entry name" value="RAS"/>
    <property type="match status" value="1"/>
</dbReference>
<dbReference type="PROSITE" id="PS51421">
    <property type="entry name" value="RAS"/>
    <property type="match status" value="1"/>
</dbReference>
<dbReference type="Pfam" id="PF00071">
    <property type="entry name" value="Ras"/>
    <property type="match status" value="1"/>
</dbReference>
<dbReference type="AlphaFoldDB" id="A0A7I8VSZ2"/>
<dbReference type="InterPro" id="IPR001806">
    <property type="entry name" value="Small_GTPase"/>
</dbReference>
<dbReference type="InterPro" id="IPR027417">
    <property type="entry name" value="P-loop_NTPase"/>
</dbReference>
<dbReference type="SUPFAM" id="SSF52540">
    <property type="entry name" value="P-loop containing nucleoside triphosphate hydrolases"/>
    <property type="match status" value="1"/>
</dbReference>
<dbReference type="FunFam" id="3.40.50.300:FF:001204">
    <property type="entry name" value="Small GTP-binding protein, putative"/>
    <property type="match status" value="1"/>
</dbReference>
<dbReference type="EMBL" id="CAJFCJ010000009">
    <property type="protein sequence ID" value="CAD5118641.1"/>
    <property type="molecule type" value="Genomic_DNA"/>
</dbReference>
<keyword evidence="4" id="KW-1185">Reference proteome</keyword>
<evidence type="ECO:0000256" key="1">
    <source>
        <dbReference type="ARBA" id="ARBA00006270"/>
    </source>
</evidence>
<dbReference type="NCBIfam" id="TIGR00231">
    <property type="entry name" value="small_GTP"/>
    <property type="match status" value="1"/>
</dbReference>
<dbReference type="InterPro" id="IPR005225">
    <property type="entry name" value="Small_GTP-bd"/>
</dbReference>
<dbReference type="Proteomes" id="UP000549394">
    <property type="component" value="Unassembled WGS sequence"/>
</dbReference>
<comment type="similarity">
    <text evidence="1">Belongs to the small GTPase superfamily. Rab family.</text>
</comment>
<dbReference type="Gene3D" id="3.40.50.300">
    <property type="entry name" value="P-loop containing nucleotide triphosphate hydrolases"/>
    <property type="match status" value="1"/>
</dbReference>
<name>A0A7I8VSZ2_9ANNE</name>
<dbReference type="OrthoDB" id="25896at2759"/>
<dbReference type="SMART" id="SM00176">
    <property type="entry name" value="RAN"/>
    <property type="match status" value="1"/>
</dbReference>
<dbReference type="SMART" id="SM00175">
    <property type="entry name" value="RAB"/>
    <property type="match status" value="1"/>
</dbReference>
<comment type="caution">
    <text evidence="3">The sequence shown here is derived from an EMBL/GenBank/DDBJ whole genome shotgun (WGS) entry which is preliminary data.</text>
</comment>
<sequence>MSTAGGKVDLKIVLLGKENSGKTSLVERYVYDRFAPKYQSTIGAAFGAKKITPKGSSKAYVAGIWDTAGAERYEAMSRIYYRGARAAIVCYDITDDTSFDRVKHWVRELRKNEENCLVYLCGCKKDLVHENKQIRKVDYHDVNDYADDIKAKLFETSSLLNDGVADVFQTIVNDYYEDETKMSAKNGGNDPTNTSSVSLRLTGKRSFCCFNRDPLRNLLRLNILFIPESDAFLVEKPNVTLDDDIGLLRRTDNVPQSWSVPLTGLREGGFAASSLAEQSGILSTGVVS</sequence>